<dbReference type="PANTHER" id="PTHR35936:SF17">
    <property type="entry name" value="ARGININE-BINDING EXTRACELLULAR PROTEIN ARTP"/>
    <property type="match status" value="1"/>
</dbReference>
<dbReference type="SMART" id="SM00062">
    <property type="entry name" value="PBPb"/>
    <property type="match status" value="1"/>
</dbReference>
<accession>A0ABV6ZLX6</accession>
<dbReference type="Pfam" id="PF00497">
    <property type="entry name" value="SBP_bac_3"/>
    <property type="match status" value="1"/>
</dbReference>
<dbReference type="InterPro" id="IPR018313">
    <property type="entry name" value="SBP_3_CS"/>
</dbReference>
<feature type="signal peptide" evidence="5">
    <location>
        <begin position="1"/>
        <end position="22"/>
    </location>
</feature>
<feature type="chain" id="PRO_5046870229" evidence="5">
    <location>
        <begin position="23"/>
        <end position="262"/>
    </location>
</feature>
<dbReference type="Proteomes" id="UP001595190">
    <property type="component" value="Unassembled WGS sequence"/>
</dbReference>
<dbReference type="InterPro" id="IPR001638">
    <property type="entry name" value="Solute-binding_3/MltF_N"/>
</dbReference>
<dbReference type="PANTHER" id="PTHR35936">
    <property type="entry name" value="MEMBRANE-BOUND LYTIC MUREIN TRANSGLYCOSYLASE F"/>
    <property type="match status" value="1"/>
</dbReference>
<proteinExistence type="inferred from homology"/>
<evidence type="ECO:0000259" key="6">
    <source>
        <dbReference type="SMART" id="SM00062"/>
    </source>
</evidence>
<dbReference type="SUPFAM" id="SSF53850">
    <property type="entry name" value="Periplasmic binding protein-like II"/>
    <property type="match status" value="1"/>
</dbReference>
<feature type="domain" description="Solute-binding protein family 3/N-terminal" evidence="6">
    <location>
        <begin position="27"/>
        <end position="258"/>
    </location>
</feature>
<name>A0ABV6ZLX6_9HYPH</name>
<keyword evidence="3 5" id="KW-0732">Signal</keyword>
<organism evidence="7 8">
    <name type="scientific">Labrys neptuniae</name>
    <dbReference type="NCBI Taxonomy" id="376174"/>
    <lineage>
        <taxon>Bacteria</taxon>
        <taxon>Pseudomonadati</taxon>
        <taxon>Pseudomonadota</taxon>
        <taxon>Alphaproteobacteria</taxon>
        <taxon>Hyphomicrobiales</taxon>
        <taxon>Xanthobacteraceae</taxon>
        <taxon>Labrys</taxon>
    </lineage>
</organism>
<protein>
    <submittedName>
        <fullName evidence="7">Transporter substrate-binding domain-containing protein</fullName>
    </submittedName>
</protein>
<dbReference type="Gene3D" id="3.40.190.10">
    <property type="entry name" value="Periplasmic binding protein-like II"/>
    <property type="match status" value="2"/>
</dbReference>
<evidence type="ECO:0000256" key="5">
    <source>
        <dbReference type="SAM" id="SignalP"/>
    </source>
</evidence>
<comment type="caution">
    <text evidence="7">The sequence shown here is derived from an EMBL/GenBank/DDBJ whole genome shotgun (WGS) entry which is preliminary data.</text>
</comment>
<comment type="subcellular location">
    <subcellularLocation>
        <location evidence="1">Cell envelope</location>
    </subcellularLocation>
</comment>
<comment type="similarity">
    <text evidence="2 4">Belongs to the bacterial solute-binding protein 3 family.</text>
</comment>
<dbReference type="PROSITE" id="PS01039">
    <property type="entry name" value="SBP_BACTERIAL_3"/>
    <property type="match status" value="1"/>
</dbReference>
<evidence type="ECO:0000313" key="8">
    <source>
        <dbReference type="Proteomes" id="UP001595190"/>
    </source>
</evidence>
<gene>
    <name evidence="7" type="ORF">ACETRX_26195</name>
</gene>
<sequence>MRFVTFAAGALALMASMGMAHAKDWSTIKIGTEGAYPPFNSLTPSGEIVGFDVDIAKAVCEKLKAKCTVVAQDWDGIIPGLKAGKYDAIFASMSITDERKKQVDFSRSYYQTPAVWVAPKDSKITSFDADGLKSSIVGTQSSTIHSNFLEGEIGPGGAQVKLYPAQDEANADLAAGRIDAVEADKSAMMEWLKSDAGKCCEIKAEIDIKKYVKYFGLGVGAAVRKEDTDLRDAISKAIEEIHADGTYKKLNEKYFPFDLWVP</sequence>
<dbReference type="RefSeq" id="WP_311940891.1">
    <property type="nucleotide sequence ID" value="NZ_JAVSCS010000030.1"/>
</dbReference>
<reference evidence="7 8" key="1">
    <citation type="submission" date="2024-09" db="EMBL/GenBank/DDBJ databases">
        <title>Description of Labrys sedimenti sp. nov., isolated from a diclofenac-degrading enrichment culture, and genome-based reclassification of Labrys portucalensis as a later heterotypic synonym of Labrys neptuniae.</title>
        <authorList>
            <person name="Tancsics A."/>
            <person name="Csepanyi A."/>
        </authorList>
    </citation>
    <scope>NUCLEOTIDE SEQUENCE [LARGE SCALE GENOMIC DNA]</scope>
    <source>
        <strain evidence="7 8">LMG 23412</strain>
    </source>
</reference>
<evidence type="ECO:0000256" key="3">
    <source>
        <dbReference type="ARBA" id="ARBA00022729"/>
    </source>
</evidence>
<evidence type="ECO:0000256" key="1">
    <source>
        <dbReference type="ARBA" id="ARBA00004196"/>
    </source>
</evidence>
<dbReference type="EMBL" id="JBHGPK010000016">
    <property type="protein sequence ID" value="MFC2253158.1"/>
    <property type="molecule type" value="Genomic_DNA"/>
</dbReference>
<evidence type="ECO:0000256" key="2">
    <source>
        <dbReference type="ARBA" id="ARBA00010333"/>
    </source>
</evidence>
<evidence type="ECO:0000256" key="4">
    <source>
        <dbReference type="RuleBase" id="RU003744"/>
    </source>
</evidence>
<evidence type="ECO:0000313" key="7">
    <source>
        <dbReference type="EMBL" id="MFC2253158.1"/>
    </source>
</evidence>